<evidence type="ECO:0000256" key="2">
    <source>
        <dbReference type="ARBA" id="ARBA00022723"/>
    </source>
</evidence>
<dbReference type="RefSeq" id="WP_302075799.1">
    <property type="nucleotide sequence ID" value="NZ_JAUKWQ010000001.1"/>
</dbReference>
<organism evidence="3 4">
    <name type="scientific">Rhizobium oryzicola</name>
    <dbReference type="NCBI Taxonomy" id="1232668"/>
    <lineage>
        <taxon>Bacteria</taxon>
        <taxon>Pseudomonadati</taxon>
        <taxon>Pseudomonadota</taxon>
        <taxon>Alphaproteobacteria</taxon>
        <taxon>Hyphomicrobiales</taxon>
        <taxon>Rhizobiaceae</taxon>
        <taxon>Rhizobium/Agrobacterium group</taxon>
        <taxon>Rhizobium</taxon>
    </lineage>
</organism>
<keyword evidence="4" id="KW-1185">Reference proteome</keyword>
<dbReference type="PANTHER" id="PTHR37302:SF1">
    <property type="entry name" value="PROTEIN DINB"/>
    <property type="match status" value="1"/>
</dbReference>
<name>A0ABT8STF6_9HYPH</name>
<dbReference type="InterPro" id="IPR007837">
    <property type="entry name" value="DinB"/>
</dbReference>
<evidence type="ECO:0000313" key="3">
    <source>
        <dbReference type="EMBL" id="MDO1581709.1"/>
    </source>
</evidence>
<reference evidence="3" key="2">
    <citation type="submission" date="2023-07" db="EMBL/GenBank/DDBJ databases">
        <authorList>
            <person name="Sun H."/>
        </authorList>
    </citation>
    <scope>NUCLEOTIDE SEQUENCE</scope>
    <source>
        <strain evidence="3">05753</strain>
    </source>
</reference>
<dbReference type="InterPro" id="IPR034660">
    <property type="entry name" value="DinB/YfiT-like"/>
</dbReference>
<comment type="caution">
    <text evidence="3">The sequence shown here is derived from an EMBL/GenBank/DDBJ whole genome shotgun (WGS) entry which is preliminary data.</text>
</comment>
<accession>A0ABT8STF6</accession>
<dbReference type="Gene3D" id="1.20.120.450">
    <property type="entry name" value="dinb family like domain"/>
    <property type="match status" value="1"/>
</dbReference>
<evidence type="ECO:0000313" key="4">
    <source>
        <dbReference type="Proteomes" id="UP001169006"/>
    </source>
</evidence>
<comment type="similarity">
    <text evidence="1">Belongs to the DinB family.</text>
</comment>
<dbReference type="EMBL" id="JAUKWQ010000001">
    <property type="protein sequence ID" value="MDO1581709.1"/>
    <property type="molecule type" value="Genomic_DNA"/>
</dbReference>
<dbReference type="SUPFAM" id="SSF109854">
    <property type="entry name" value="DinB/YfiT-like putative metalloenzymes"/>
    <property type="match status" value="1"/>
</dbReference>
<keyword evidence="2" id="KW-0479">Metal-binding</keyword>
<protein>
    <submittedName>
        <fullName evidence="3">DinB family protein</fullName>
    </submittedName>
</protein>
<gene>
    <name evidence="3" type="ORF">Q2T52_06315</name>
</gene>
<evidence type="ECO:0000256" key="1">
    <source>
        <dbReference type="ARBA" id="ARBA00008635"/>
    </source>
</evidence>
<proteinExistence type="inferred from homology"/>
<dbReference type="Proteomes" id="UP001169006">
    <property type="component" value="Unassembled WGS sequence"/>
</dbReference>
<dbReference type="PANTHER" id="PTHR37302">
    <property type="entry name" value="SLR1116 PROTEIN"/>
    <property type="match status" value="1"/>
</dbReference>
<dbReference type="Pfam" id="PF05163">
    <property type="entry name" value="DinB"/>
    <property type="match status" value="1"/>
</dbReference>
<reference evidence="3" key="1">
    <citation type="journal article" date="2015" name="Int. J. Syst. Evol. Microbiol.">
        <title>Rhizobium oryzicola sp. nov., potential plant-growth-promoting endophytic bacteria isolated from rice roots.</title>
        <authorList>
            <person name="Zhang X.X."/>
            <person name="Gao J.S."/>
            <person name="Cao Y.H."/>
            <person name="Sheirdil R.A."/>
            <person name="Wang X.C."/>
            <person name="Zhang L."/>
        </authorList>
    </citation>
    <scope>NUCLEOTIDE SEQUENCE</scope>
    <source>
        <strain evidence="3">05753</strain>
    </source>
</reference>
<sequence length="169" mass="19274">MLRHFQMFADYNRWANHCIYEACSALTEDEYHRDMGAFFGSAHKTLSHLLTADRIWLKRFTGIGDAPASLNAEPFESFEALRAARESEDQRIIDWVDNLTPDHLSAIISYSPITMPGKIEQPLASLLAHVFNHQTHHRGQVHTILTALGKPSVVLDLVYFQRGEGARWQ</sequence>